<keyword evidence="2" id="KW-0732">Signal</keyword>
<dbReference type="PROSITE" id="PS51257">
    <property type="entry name" value="PROKAR_LIPOPROTEIN"/>
    <property type="match status" value="1"/>
</dbReference>
<dbReference type="AlphaFoldDB" id="A0A1G5S0B7"/>
<proteinExistence type="predicted"/>
<feature type="region of interest" description="Disordered" evidence="1">
    <location>
        <begin position="47"/>
        <end position="72"/>
    </location>
</feature>
<gene>
    <name evidence="3" type="ORF">SAMN03080599_01946</name>
</gene>
<evidence type="ECO:0000313" key="4">
    <source>
        <dbReference type="Proteomes" id="UP000199208"/>
    </source>
</evidence>
<feature type="signal peptide" evidence="2">
    <location>
        <begin position="1"/>
        <end position="27"/>
    </location>
</feature>
<dbReference type="STRING" id="1120920.SAMN03080599_01946"/>
<reference evidence="3 4" key="1">
    <citation type="submission" date="2016-10" db="EMBL/GenBank/DDBJ databases">
        <authorList>
            <person name="de Groot N.N."/>
        </authorList>
    </citation>
    <scope>NUCLEOTIDE SEQUENCE [LARGE SCALE GENOMIC DNA]</scope>
    <source>
        <strain evidence="3 4">DSM 2784</strain>
    </source>
</reference>
<keyword evidence="4" id="KW-1185">Reference proteome</keyword>
<evidence type="ECO:0000256" key="1">
    <source>
        <dbReference type="SAM" id="MobiDB-lite"/>
    </source>
</evidence>
<evidence type="ECO:0000313" key="3">
    <source>
        <dbReference type="EMBL" id="SCZ79822.1"/>
    </source>
</evidence>
<accession>A0A1G5S0B7</accession>
<feature type="chain" id="PRO_5011448965" evidence="2">
    <location>
        <begin position="28"/>
        <end position="122"/>
    </location>
</feature>
<name>A0A1G5S0B7_9FIRM</name>
<dbReference type="RefSeq" id="WP_092590966.1">
    <property type="nucleotide sequence ID" value="NZ_FMWL01000009.1"/>
</dbReference>
<sequence length="122" mass="12971">MKKPILLLTISALISLAFFGCSSPSPSRTVIKDVPDEVKEASQELLSVAPSEGQNETLTETAEGLPNGTAPSSLIVKSENAVTEAERQALLSALNQELDTLIQLLDDLESVEDADLDLSGFE</sequence>
<evidence type="ECO:0000256" key="2">
    <source>
        <dbReference type="SAM" id="SignalP"/>
    </source>
</evidence>
<organism evidence="3 4">
    <name type="scientific">Acidaminobacter hydrogenoformans DSM 2784</name>
    <dbReference type="NCBI Taxonomy" id="1120920"/>
    <lineage>
        <taxon>Bacteria</taxon>
        <taxon>Bacillati</taxon>
        <taxon>Bacillota</taxon>
        <taxon>Clostridia</taxon>
        <taxon>Peptostreptococcales</taxon>
        <taxon>Acidaminobacteraceae</taxon>
        <taxon>Acidaminobacter</taxon>
    </lineage>
</organism>
<dbReference type="Proteomes" id="UP000199208">
    <property type="component" value="Unassembled WGS sequence"/>
</dbReference>
<protein>
    <submittedName>
        <fullName evidence="3">Uncharacterized protein</fullName>
    </submittedName>
</protein>
<dbReference type="EMBL" id="FMWL01000009">
    <property type="protein sequence ID" value="SCZ79822.1"/>
    <property type="molecule type" value="Genomic_DNA"/>
</dbReference>